<evidence type="ECO:0000313" key="1">
    <source>
        <dbReference type="EMBL" id="KAK6745649.1"/>
    </source>
</evidence>
<protein>
    <submittedName>
        <fullName evidence="1">Uncharacterized protein</fullName>
    </submittedName>
</protein>
<dbReference type="EMBL" id="JAVFWL010000003">
    <property type="protein sequence ID" value="KAK6745649.1"/>
    <property type="molecule type" value="Genomic_DNA"/>
</dbReference>
<evidence type="ECO:0000313" key="2">
    <source>
        <dbReference type="Proteomes" id="UP001303046"/>
    </source>
</evidence>
<proteinExistence type="predicted"/>
<organism evidence="1 2">
    <name type="scientific">Necator americanus</name>
    <name type="common">Human hookworm</name>
    <dbReference type="NCBI Taxonomy" id="51031"/>
    <lineage>
        <taxon>Eukaryota</taxon>
        <taxon>Metazoa</taxon>
        <taxon>Ecdysozoa</taxon>
        <taxon>Nematoda</taxon>
        <taxon>Chromadorea</taxon>
        <taxon>Rhabditida</taxon>
        <taxon>Rhabditina</taxon>
        <taxon>Rhabditomorpha</taxon>
        <taxon>Strongyloidea</taxon>
        <taxon>Ancylostomatidae</taxon>
        <taxon>Bunostominae</taxon>
        <taxon>Necator</taxon>
    </lineage>
</organism>
<accession>A0ABR1D557</accession>
<dbReference type="Proteomes" id="UP001303046">
    <property type="component" value="Unassembled WGS sequence"/>
</dbReference>
<reference evidence="1 2" key="1">
    <citation type="submission" date="2023-08" db="EMBL/GenBank/DDBJ databases">
        <title>A Necator americanus chromosomal reference genome.</title>
        <authorList>
            <person name="Ilik V."/>
            <person name="Petrzelkova K.J."/>
            <person name="Pardy F."/>
            <person name="Fuh T."/>
            <person name="Niatou-Singa F.S."/>
            <person name="Gouil Q."/>
            <person name="Baker L."/>
            <person name="Ritchie M.E."/>
            <person name="Jex A.R."/>
            <person name="Gazzola D."/>
            <person name="Li H."/>
            <person name="Toshio Fujiwara R."/>
            <person name="Zhan B."/>
            <person name="Aroian R.V."/>
            <person name="Pafco B."/>
            <person name="Schwarz E.M."/>
        </authorList>
    </citation>
    <scope>NUCLEOTIDE SEQUENCE [LARGE SCALE GENOMIC DNA]</scope>
    <source>
        <strain evidence="1 2">Aroian</strain>
        <tissue evidence="1">Whole animal</tissue>
    </source>
</reference>
<keyword evidence="2" id="KW-1185">Reference proteome</keyword>
<comment type="caution">
    <text evidence="1">The sequence shown here is derived from an EMBL/GenBank/DDBJ whole genome shotgun (WGS) entry which is preliminary data.</text>
</comment>
<gene>
    <name evidence="1" type="primary">Necator_chrIII.g12787</name>
    <name evidence="1" type="ORF">RB195_012020</name>
</gene>
<sequence length="78" mass="8917">MTSFTRIVSWAKRRWCSCQPSTFTLMSNRSNTRIAFSKVALRILDSSCELFGFKEHVHYHTRVGKYSDSANSSDAGYS</sequence>
<name>A0ABR1D557_NECAM</name>